<dbReference type="PANTHER" id="PTHR37829:SF3">
    <property type="entry name" value="PROTEIN JAYE-RELATED"/>
    <property type="match status" value="1"/>
</dbReference>
<evidence type="ECO:0000259" key="2">
    <source>
        <dbReference type="Pfam" id="PF04865"/>
    </source>
</evidence>
<dbReference type="InterPro" id="IPR058530">
    <property type="entry name" value="Baseplate_J-like_C"/>
</dbReference>
<dbReference type="Pfam" id="PF04865">
    <property type="entry name" value="Baseplate_J"/>
    <property type="match status" value="1"/>
</dbReference>
<dbReference type="Pfam" id="PF26078">
    <property type="entry name" value="Baseplate_J_M"/>
    <property type="match status" value="1"/>
</dbReference>
<comment type="caution">
    <text evidence="5">The sequence shown here is derived from an EMBL/GenBank/DDBJ whole genome shotgun (WGS) entry which is preliminary data.</text>
</comment>
<dbReference type="RefSeq" id="WP_042060539.1">
    <property type="nucleotide sequence ID" value="NZ_BAND01000098.1"/>
</dbReference>
<dbReference type="OrthoDB" id="7565172at2"/>
<reference evidence="6" key="1">
    <citation type="journal article" date="2014" name="FEMS Microbiol. Lett.">
        <title>Draft Genomic DNA Sequence of the Facultatively Methylotrophic Bacterium Acidomonas methanolica type strain MB58.</title>
        <authorList>
            <person name="Higashiura N."/>
            <person name="Hadano H."/>
            <person name="Hirakawa H."/>
            <person name="Matsutani M."/>
            <person name="Takabe S."/>
            <person name="Matsushita K."/>
            <person name="Azuma Y."/>
        </authorList>
    </citation>
    <scope>NUCLEOTIDE SEQUENCE [LARGE SCALE GENOMIC DNA]</scope>
    <source>
        <strain evidence="6">MB58</strain>
    </source>
</reference>
<dbReference type="Proteomes" id="UP000019760">
    <property type="component" value="Unassembled WGS sequence"/>
</dbReference>
<feature type="domain" description="Baseplate J-like C-terminal" evidence="4">
    <location>
        <begin position="280"/>
        <end position="353"/>
    </location>
</feature>
<evidence type="ECO:0000313" key="5">
    <source>
        <dbReference type="EMBL" id="GAJ30018.1"/>
    </source>
</evidence>
<organism evidence="5 6">
    <name type="scientific">Acidomonas methanolica NBRC 104435</name>
    <dbReference type="NCBI Taxonomy" id="1231351"/>
    <lineage>
        <taxon>Bacteria</taxon>
        <taxon>Pseudomonadati</taxon>
        <taxon>Pseudomonadota</taxon>
        <taxon>Alphaproteobacteria</taxon>
        <taxon>Acetobacterales</taxon>
        <taxon>Acetobacteraceae</taxon>
        <taxon>Acidomonas</taxon>
    </lineage>
</organism>
<evidence type="ECO:0000313" key="6">
    <source>
        <dbReference type="Proteomes" id="UP000019760"/>
    </source>
</evidence>
<sequence>MTAAIPTVQALAQRFAAGLAQQTFTASDGTTVTLDATAPSTLEQALSILSAMADKEVYLYLRDIGLELMVTTATENGLLPQHAVIWGVPRLGATAAVGNVVIAASGAVPLPQGALLTVDGSAQWSVNVATEIAAGATAEVAVTATVAGPAGNLAANTALTFLSPVAGVLSATVDQDGLAGGNAIEAVESWRARIIAAIRNPPQGGSASDYERWASDAGAAYVRVIPSWMGIGTVGVIVAMSGGVAATAAQIAVIQAYIDARRPVRGNVIVASAIIVPQDLTIVLNPNTQAAQAAVTSALTAWYLAQGINPTLYVAAIDSQITQAAGATNTLVSPTADQTLAANQMAVLGTITFEVPS</sequence>
<dbReference type="Pfam" id="PF26079">
    <property type="entry name" value="Baseplate_J_C"/>
    <property type="match status" value="1"/>
</dbReference>
<evidence type="ECO:0000256" key="1">
    <source>
        <dbReference type="ARBA" id="ARBA00038087"/>
    </source>
</evidence>
<dbReference type="PANTHER" id="PTHR37829">
    <property type="entry name" value="PHAGE-LIKE ELEMENT PBSX PROTEIN XKDT"/>
    <property type="match status" value="1"/>
</dbReference>
<dbReference type="EMBL" id="BAND01000098">
    <property type="protein sequence ID" value="GAJ30018.1"/>
    <property type="molecule type" value="Genomic_DNA"/>
</dbReference>
<name>A0A023D791_ACIMT</name>
<dbReference type="InterPro" id="IPR006949">
    <property type="entry name" value="Barrel_Baseplate_J-like"/>
</dbReference>
<gene>
    <name evidence="5" type="ORF">Amme_099_003</name>
</gene>
<proteinExistence type="inferred from homology"/>
<evidence type="ECO:0000259" key="3">
    <source>
        <dbReference type="Pfam" id="PF26078"/>
    </source>
</evidence>
<accession>A0A023D791</accession>
<dbReference type="InterPro" id="IPR058531">
    <property type="entry name" value="Baseplate_J_M"/>
</dbReference>
<reference evidence="5 6" key="2">
    <citation type="journal article" date="2014" name="FEMS Microbiol. Lett.">
        <title>Draft genomic DNA sequence of the facultatively methylotrophic bacterium Acidomonas methanolica type strain MB58.</title>
        <authorList>
            <person name="Higashiura N."/>
            <person name="Hadano H."/>
            <person name="Hirakawa H."/>
            <person name="Matsutani M."/>
            <person name="Takabe S."/>
            <person name="Matsushita K."/>
            <person name="Azuma Y."/>
        </authorList>
    </citation>
    <scope>NUCLEOTIDE SEQUENCE [LARGE SCALE GENOMIC DNA]</scope>
    <source>
        <strain evidence="5 6">MB58</strain>
    </source>
</reference>
<comment type="similarity">
    <text evidence="1">Belongs to the Mu gp47/PBSX XkdT family.</text>
</comment>
<feature type="domain" description="Baseplate protein J-like barrel" evidence="2">
    <location>
        <begin position="105"/>
        <end position="180"/>
    </location>
</feature>
<dbReference type="AlphaFoldDB" id="A0A023D791"/>
<evidence type="ECO:0000259" key="4">
    <source>
        <dbReference type="Pfam" id="PF26079"/>
    </source>
</evidence>
<protein>
    <submittedName>
        <fullName evidence="5">Mu-like prophage FluMu protein</fullName>
    </submittedName>
</protein>
<dbReference type="InterPro" id="IPR052399">
    <property type="entry name" value="Phage_Baseplate_Assmbl_Protein"/>
</dbReference>
<feature type="domain" description="Baseplate J-like central" evidence="3">
    <location>
        <begin position="202"/>
        <end position="271"/>
    </location>
</feature>
<keyword evidence="6" id="KW-1185">Reference proteome</keyword>